<dbReference type="GeneID" id="54285454"/>
<dbReference type="EMBL" id="ML978069">
    <property type="protein sequence ID" value="KAF2016360.1"/>
    <property type="molecule type" value="Genomic_DNA"/>
</dbReference>
<evidence type="ECO:0000256" key="1">
    <source>
        <dbReference type="SAM" id="SignalP"/>
    </source>
</evidence>
<evidence type="ECO:0000313" key="2">
    <source>
        <dbReference type="EMBL" id="KAF2016360.1"/>
    </source>
</evidence>
<feature type="chain" id="PRO_5025547411" evidence="1">
    <location>
        <begin position="20"/>
        <end position="156"/>
    </location>
</feature>
<name>A0A6A5XUQ3_9PLEO</name>
<proteinExistence type="predicted"/>
<sequence length="156" mass="16704">MHFPSFSITAIFLAGMAVAAPLIESRHKGMVDTPDHRDVGVVFTGKGYTGRSTLLMESKREEPACISLEPVSRGGVQVSSVQVCKAVTCALYEGAGCTGFAVKFEGHQNVTDVESRIPDGRNGKTHGRFLSYACGEAVEKIPAKEFSVTFVDGECE</sequence>
<protein>
    <submittedName>
        <fullName evidence="2">Uncharacterized protein</fullName>
    </submittedName>
</protein>
<dbReference type="RefSeq" id="XP_033384699.1">
    <property type="nucleotide sequence ID" value="XM_033528057.1"/>
</dbReference>
<dbReference type="Proteomes" id="UP000799778">
    <property type="component" value="Unassembled WGS sequence"/>
</dbReference>
<keyword evidence="1" id="KW-0732">Signal</keyword>
<gene>
    <name evidence="2" type="ORF">BU24DRAFT_422713</name>
</gene>
<evidence type="ECO:0000313" key="3">
    <source>
        <dbReference type="Proteomes" id="UP000799778"/>
    </source>
</evidence>
<feature type="signal peptide" evidence="1">
    <location>
        <begin position="1"/>
        <end position="19"/>
    </location>
</feature>
<dbReference type="AlphaFoldDB" id="A0A6A5XUQ3"/>
<dbReference type="OrthoDB" id="3718796at2759"/>
<accession>A0A6A5XUQ3</accession>
<reference evidence="2" key="1">
    <citation type="journal article" date="2020" name="Stud. Mycol.">
        <title>101 Dothideomycetes genomes: a test case for predicting lifestyles and emergence of pathogens.</title>
        <authorList>
            <person name="Haridas S."/>
            <person name="Albert R."/>
            <person name="Binder M."/>
            <person name="Bloem J."/>
            <person name="Labutti K."/>
            <person name="Salamov A."/>
            <person name="Andreopoulos B."/>
            <person name="Baker S."/>
            <person name="Barry K."/>
            <person name="Bills G."/>
            <person name="Bluhm B."/>
            <person name="Cannon C."/>
            <person name="Castanera R."/>
            <person name="Culley D."/>
            <person name="Daum C."/>
            <person name="Ezra D."/>
            <person name="Gonzalez J."/>
            <person name="Henrissat B."/>
            <person name="Kuo A."/>
            <person name="Liang C."/>
            <person name="Lipzen A."/>
            <person name="Lutzoni F."/>
            <person name="Magnuson J."/>
            <person name="Mondo S."/>
            <person name="Nolan M."/>
            <person name="Ohm R."/>
            <person name="Pangilinan J."/>
            <person name="Park H.-J."/>
            <person name="Ramirez L."/>
            <person name="Alfaro M."/>
            <person name="Sun H."/>
            <person name="Tritt A."/>
            <person name="Yoshinaga Y."/>
            <person name="Zwiers L.-H."/>
            <person name="Turgeon B."/>
            <person name="Goodwin S."/>
            <person name="Spatafora J."/>
            <person name="Crous P."/>
            <person name="Grigoriev I."/>
        </authorList>
    </citation>
    <scope>NUCLEOTIDE SEQUENCE</scope>
    <source>
        <strain evidence="2">CBS 175.79</strain>
    </source>
</reference>
<keyword evidence="3" id="KW-1185">Reference proteome</keyword>
<organism evidence="2 3">
    <name type="scientific">Aaosphaeria arxii CBS 175.79</name>
    <dbReference type="NCBI Taxonomy" id="1450172"/>
    <lineage>
        <taxon>Eukaryota</taxon>
        <taxon>Fungi</taxon>
        <taxon>Dikarya</taxon>
        <taxon>Ascomycota</taxon>
        <taxon>Pezizomycotina</taxon>
        <taxon>Dothideomycetes</taxon>
        <taxon>Pleosporomycetidae</taxon>
        <taxon>Pleosporales</taxon>
        <taxon>Pleosporales incertae sedis</taxon>
        <taxon>Aaosphaeria</taxon>
    </lineage>
</organism>